<dbReference type="Pfam" id="PF00440">
    <property type="entry name" value="TetR_N"/>
    <property type="match status" value="1"/>
</dbReference>
<dbReference type="Pfam" id="PF17931">
    <property type="entry name" value="TetR_C_23"/>
    <property type="match status" value="1"/>
</dbReference>
<keyword evidence="5" id="KW-1185">Reference proteome</keyword>
<reference evidence="5" key="1">
    <citation type="journal article" date="2019" name="Int. J. Syst. Evol. Microbiol.">
        <title>The Global Catalogue of Microorganisms (GCM) 10K type strain sequencing project: providing services to taxonomists for standard genome sequencing and annotation.</title>
        <authorList>
            <consortium name="The Broad Institute Genomics Platform"/>
            <consortium name="The Broad Institute Genome Sequencing Center for Infectious Disease"/>
            <person name="Wu L."/>
            <person name="Ma J."/>
        </authorList>
    </citation>
    <scope>NUCLEOTIDE SEQUENCE [LARGE SCALE GENOMIC DNA]</scope>
    <source>
        <strain evidence="5">JCM 18532</strain>
    </source>
</reference>
<evidence type="ECO:0000313" key="5">
    <source>
        <dbReference type="Proteomes" id="UP001499882"/>
    </source>
</evidence>
<dbReference type="InterPro" id="IPR023772">
    <property type="entry name" value="DNA-bd_HTH_TetR-type_CS"/>
</dbReference>
<dbReference type="InterPro" id="IPR001647">
    <property type="entry name" value="HTH_TetR"/>
</dbReference>
<feature type="DNA-binding region" description="H-T-H motif" evidence="2">
    <location>
        <begin position="37"/>
        <end position="56"/>
    </location>
</feature>
<proteinExistence type="predicted"/>
<dbReference type="InterPro" id="IPR036271">
    <property type="entry name" value="Tet_transcr_reg_TetR-rel_C_sf"/>
</dbReference>
<dbReference type="Proteomes" id="UP001499882">
    <property type="component" value="Unassembled WGS sequence"/>
</dbReference>
<dbReference type="InterPro" id="IPR041673">
    <property type="entry name" value="TetR_C_23"/>
</dbReference>
<dbReference type="Gene3D" id="1.10.357.10">
    <property type="entry name" value="Tetracycline Repressor, domain 2"/>
    <property type="match status" value="1"/>
</dbReference>
<sequence>MDVPDPAARSPKAEQTRRAIVDAAMRLFRGSGYDRTTMRAIATEAGVSVGNAYYYFGSKEHLVQAFYDQLQTEHADAADRVLAREKTFSARLEGVLASWLDVAAPHHEFAGQFFKNAAEPTSPLSPFSTESAPAREASIALFATLLDGSDAKVAPALRRELPELLWLLQMGMVLFWVYDQSPGQERTRTMVRRIVPIVDRLVKLSRMPVVRGIVDDVVGLMGELRAAP</sequence>
<dbReference type="InterPro" id="IPR050109">
    <property type="entry name" value="HTH-type_TetR-like_transc_reg"/>
</dbReference>
<dbReference type="PANTHER" id="PTHR30055:SF146">
    <property type="entry name" value="HTH-TYPE TRANSCRIPTIONAL DUAL REGULATOR CECR"/>
    <property type="match status" value="1"/>
</dbReference>
<evidence type="ECO:0000256" key="1">
    <source>
        <dbReference type="ARBA" id="ARBA00023125"/>
    </source>
</evidence>
<name>A0ABP8YAP0_9ACTN</name>
<dbReference type="SUPFAM" id="SSF48498">
    <property type="entry name" value="Tetracyclin repressor-like, C-terminal domain"/>
    <property type="match status" value="1"/>
</dbReference>
<protein>
    <submittedName>
        <fullName evidence="4">TetR family transcriptional regulator</fullName>
    </submittedName>
</protein>
<gene>
    <name evidence="4" type="ORF">GCM10023350_00820</name>
</gene>
<dbReference type="PRINTS" id="PR00455">
    <property type="entry name" value="HTHTETR"/>
</dbReference>
<evidence type="ECO:0000256" key="2">
    <source>
        <dbReference type="PROSITE-ProRule" id="PRU00335"/>
    </source>
</evidence>
<dbReference type="InterPro" id="IPR009057">
    <property type="entry name" value="Homeodomain-like_sf"/>
</dbReference>
<dbReference type="PROSITE" id="PS01081">
    <property type="entry name" value="HTH_TETR_1"/>
    <property type="match status" value="1"/>
</dbReference>
<evidence type="ECO:0000313" key="4">
    <source>
        <dbReference type="EMBL" id="GAA4722534.1"/>
    </source>
</evidence>
<dbReference type="PROSITE" id="PS50977">
    <property type="entry name" value="HTH_TETR_2"/>
    <property type="match status" value="1"/>
</dbReference>
<keyword evidence="1 2" id="KW-0238">DNA-binding</keyword>
<dbReference type="SUPFAM" id="SSF46689">
    <property type="entry name" value="Homeodomain-like"/>
    <property type="match status" value="1"/>
</dbReference>
<dbReference type="EMBL" id="BAABKN010000002">
    <property type="protein sequence ID" value="GAA4722534.1"/>
    <property type="molecule type" value="Genomic_DNA"/>
</dbReference>
<comment type="caution">
    <text evidence="4">The sequence shown here is derived from an EMBL/GenBank/DDBJ whole genome shotgun (WGS) entry which is preliminary data.</text>
</comment>
<accession>A0ABP8YAP0</accession>
<feature type="domain" description="HTH tetR-type" evidence="3">
    <location>
        <begin position="14"/>
        <end position="74"/>
    </location>
</feature>
<evidence type="ECO:0000259" key="3">
    <source>
        <dbReference type="PROSITE" id="PS50977"/>
    </source>
</evidence>
<organism evidence="4 5">
    <name type="scientific">Nocardioides endophyticus</name>
    <dbReference type="NCBI Taxonomy" id="1353775"/>
    <lineage>
        <taxon>Bacteria</taxon>
        <taxon>Bacillati</taxon>
        <taxon>Actinomycetota</taxon>
        <taxon>Actinomycetes</taxon>
        <taxon>Propionibacteriales</taxon>
        <taxon>Nocardioidaceae</taxon>
        <taxon>Nocardioides</taxon>
    </lineage>
</organism>
<dbReference type="PANTHER" id="PTHR30055">
    <property type="entry name" value="HTH-TYPE TRANSCRIPTIONAL REGULATOR RUTR"/>
    <property type="match status" value="1"/>
</dbReference>